<keyword evidence="12" id="KW-1185">Reference proteome</keyword>
<evidence type="ECO:0000256" key="5">
    <source>
        <dbReference type="ARBA" id="ARBA00022737"/>
    </source>
</evidence>
<name>A0A7K6P5A3_9CORV</name>
<dbReference type="GO" id="GO:0008270">
    <property type="term" value="F:zinc ion binding"/>
    <property type="evidence" value="ECO:0007669"/>
    <property type="project" value="UniProtKB-KW"/>
</dbReference>
<evidence type="ECO:0000256" key="4">
    <source>
        <dbReference type="ARBA" id="ARBA00022723"/>
    </source>
</evidence>
<reference evidence="11 12" key="1">
    <citation type="submission" date="2019-09" db="EMBL/GenBank/DDBJ databases">
        <title>Bird 10,000 Genomes (B10K) Project - Family phase.</title>
        <authorList>
            <person name="Zhang G."/>
        </authorList>
    </citation>
    <scope>NUCLEOTIDE SEQUENCE [LARGE SCALE GENOMIC DNA]</scope>
    <source>
        <strain evidence="11">B10K-DU-029-41</strain>
        <tissue evidence="11">Liver</tissue>
    </source>
</reference>
<evidence type="ECO:0000313" key="12">
    <source>
        <dbReference type="Proteomes" id="UP000542689"/>
    </source>
</evidence>
<evidence type="ECO:0000256" key="1">
    <source>
        <dbReference type="ARBA" id="ARBA00004604"/>
    </source>
</evidence>
<evidence type="ECO:0000256" key="8">
    <source>
        <dbReference type="ARBA" id="ARBA00023242"/>
    </source>
</evidence>
<proteinExistence type="inferred from homology"/>
<sequence>MPKKKTGARKKAENRREREKQIRASRANIDLAKHPCNASMLNILFLVFPLHVPRRQKNRAFCYFCNSVQKLPICAQCGKTKCMMKSSDCVIKHAGVYSTGLAMVGAICDFCEAWVCHGRKCLSTHACMCPLADAECTECERSVWDHGGRIFACSFCHDFLCEDDQFEHQASCQVLEAETFKCVSCNRLGQHSCLRCKACFCDDHVRSKVFKQEKGKKPPCPKCGHETQQTKDLSMSTRSLKFGRQTGEDADGASGYDAYWKNLSSSKTGDAGDREDEYDEYEAEDDDEDDNDERVKDSDSEATDVFSNLNLGRTYASGYAHYEESED</sequence>
<organism evidence="11 12">
    <name type="scientific">Ifrita kowaldi</name>
    <name type="common">blue-capped ifrita</name>
    <dbReference type="NCBI Taxonomy" id="461245"/>
    <lineage>
        <taxon>Eukaryota</taxon>
        <taxon>Metazoa</taxon>
        <taxon>Chordata</taxon>
        <taxon>Craniata</taxon>
        <taxon>Vertebrata</taxon>
        <taxon>Euteleostomi</taxon>
        <taxon>Archelosauria</taxon>
        <taxon>Archosauria</taxon>
        <taxon>Dinosauria</taxon>
        <taxon>Saurischia</taxon>
        <taxon>Theropoda</taxon>
        <taxon>Coelurosauria</taxon>
        <taxon>Aves</taxon>
        <taxon>Neognathae</taxon>
        <taxon>Neoaves</taxon>
        <taxon>Telluraves</taxon>
        <taxon>Australaves</taxon>
        <taxon>Passeriformes</taxon>
        <taxon>Corvoidea</taxon>
        <taxon>Cinclosomatidae</taxon>
        <taxon>Ifrita</taxon>
    </lineage>
</organism>
<keyword evidence="5" id="KW-0677">Repeat</keyword>
<keyword evidence="7" id="KW-0862">Zinc</keyword>
<feature type="region of interest" description="Disordered" evidence="10">
    <location>
        <begin position="1"/>
        <end position="21"/>
    </location>
</feature>
<evidence type="ECO:0000256" key="6">
    <source>
        <dbReference type="ARBA" id="ARBA00022771"/>
    </source>
</evidence>
<comment type="similarity">
    <text evidence="2">Belongs to the NOA36 family.</text>
</comment>
<dbReference type="PANTHER" id="PTHR13214:SF1">
    <property type="entry name" value="ZINC FINGER PROTEIN 330"/>
    <property type="match status" value="1"/>
</dbReference>
<comment type="caution">
    <text evidence="11">The sequence shown here is derived from an EMBL/GenBank/DDBJ whole genome shotgun (WGS) entry which is preliminary data.</text>
</comment>
<feature type="region of interest" description="Disordered" evidence="10">
    <location>
        <begin position="263"/>
        <end position="327"/>
    </location>
</feature>
<gene>
    <name evidence="11" type="primary">Znf330</name>
    <name evidence="11" type="ORF">IFRKOW_R14438</name>
</gene>
<dbReference type="EMBL" id="VZRS01001214">
    <property type="protein sequence ID" value="NWW56445.1"/>
    <property type="molecule type" value="Genomic_DNA"/>
</dbReference>
<dbReference type="PANTHER" id="PTHR13214">
    <property type="entry name" value="ZINC FINGER PROTEIN 330"/>
    <property type="match status" value="1"/>
</dbReference>
<dbReference type="InterPro" id="IPR010531">
    <property type="entry name" value="NOA36"/>
</dbReference>
<keyword evidence="6" id="KW-0863">Zinc-finger</keyword>
<protein>
    <recommendedName>
        <fullName evidence="3">Zinc finger protein 330</fullName>
    </recommendedName>
    <alternativeName>
        <fullName evidence="9">Nucleolar autoantigen 36</fullName>
    </alternativeName>
</protein>
<keyword evidence="8" id="KW-0539">Nucleus</keyword>
<dbReference type="GO" id="GO:0005730">
    <property type="term" value="C:nucleolus"/>
    <property type="evidence" value="ECO:0007669"/>
    <property type="project" value="UniProtKB-SubCell"/>
</dbReference>
<evidence type="ECO:0000313" key="11">
    <source>
        <dbReference type="EMBL" id="NWW56445.1"/>
    </source>
</evidence>
<dbReference type="AlphaFoldDB" id="A0A7K6P5A3"/>
<evidence type="ECO:0000256" key="3">
    <source>
        <dbReference type="ARBA" id="ARBA00015408"/>
    </source>
</evidence>
<feature type="compositionally biased region" description="Acidic residues" evidence="10">
    <location>
        <begin position="273"/>
        <end position="292"/>
    </location>
</feature>
<feature type="compositionally biased region" description="Basic and acidic residues" evidence="10">
    <location>
        <begin position="10"/>
        <end position="21"/>
    </location>
</feature>
<comment type="subcellular location">
    <subcellularLocation>
        <location evidence="1">Nucleus</location>
        <location evidence="1">Nucleolus</location>
    </subcellularLocation>
</comment>
<evidence type="ECO:0000256" key="7">
    <source>
        <dbReference type="ARBA" id="ARBA00022833"/>
    </source>
</evidence>
<feature type="non-terminal residue" evidence="11">
    <location>
        <position position="327"/>
    </location>
</feature>
<keyword evidence="4" id="KW-0479">Metal-binding</keyword>
<evidence type="ECO:0000256" key="10">
    <source>
        <dbReference type="SAM" id="MobiDB-lite"/>
    </source>
</evidence>
<dbReference type="Pfam" id="PF06524">
    <property type="entry name" value="NOA36"/>
    <property type="match status" value="1"/>
</dbReference>
<accession>A0A7K6P5A3</accession>
<evidence type="ECO:0000256" key="2">
    <source>
        <dbReference type="ARBA" id="ARBA00007212"/>
    </source>
</evidence>
<feature type="region of interest" description="Disordered" evidence="10">
    <location>
        <begin position="213"/>
        <end position="238"/>
    </location>
</feature>
<dbReference type="Proteomes" id="UP000542689">
    <property type="component" value="Unassembled WGS sequence"/>
</dbReference>
<feature type="non-terminal residue" evidence="11">
    <location>
        <position position="1"/>
    </location>
</feature>
<evidence type="ECO:0000256" key="9">
    <source>
        <dbReference type="ARBA" id="ARBA00029845"/>
    </source>
</evidence>